<evidence type="ECO:0000256" key="2">
    <source>
        <dbReference type="ARBA" id="ARBA00022450"/>
    </source>
</evidence>
<evidence type="ECO:0000256" key="1">
    <source>
        <dbReference type="ARBA" id="ARBA00004924"/>
    </source>
</evidence>
<evidence type="ECO:0000313" key="9">
    <source>
        <dbReference type="Proteomes" id="UP000191408"/>
    </source>
</evidence>
<dbReference type="InterPro" id="IPR006162">
    <property type="entry name" value="Ppantetheine_attach_site"/>
</dbReference>
<dbReference type="InterPro" id="IPR023213">
    <property type="entry name" value="CAT-like_dom_sf"/>
</dbReference>
<dbReference type="GO" id="GO:0005737">
    <property type="term" value="C:cytoplasm"/>
    <property type="evidence" value="ECO:0007669"/>
    <property type="project" value="TreeGrafter"/>
</dbReference>
<evidence type="ECO:0000259" key="7">
    <source>
        <dbReference type="PROSITE" id="PS50075"/>
    </source>
</evidence>
<dbReference type="InterPro" id="IPR020806">
    <property type="entry name" value="PKS_PP-bd"/>
</dbReference>
<feature type="region of interest" description="Disordered" evidence="6">
    <location>
        <begin position="1072"/>
        <end position="1092"/>
    </location>
</feature>
<keyword evidence="9" id="KW-1185">Reference proteome</keyword>
<dbReference type="Gene3D" id="3.30.559.30">
    <property type="entry name" value="Nonribosomal peptide synthetase, condensation domain"/>
    <property type="match status" value="4"/>
</dbReference>
<comment type="caution">
    <text evidence="8">The sequence shown here is derived from an EMBL/GenBank/DDBJ whole genome shotgun (WGS) entry which is preliminary data.</text>
</comment>
<dbReference type="PROSITE" id="PS00455">
    <property type="entry name" value="AMP_BINDING"/>
    <property type="match status" value="1"/>
</dbReference>
<feature type="domain" description="Carrier" evidence="7">
    <location>
        <begin position="2096"/>
        <end position="2172"/>
    </location>
</feature>
<feature type="domain" description="Carrier" evidence="7">
    <location>
        <begin position="1551"/>
        <end position="1627"/>
    </location>
</feature>
<dbReference type="InterPro" id="IPR036736">
    <property type="entry name" value="ACP-like_sf"/>
</dbReference>
<sequence length="2648" mass="292634">MSTQTKPWKCSLQPSAHLEGANIPTTAFPLQTERGQSLDLQSAQFDVGCLQGVGKSDGLSALIHGYARWIMSVCDQSHISFWIMAEDAESTLKCAIVIAQRTAEHDALTWEAHEAALEGTDNVEFGMRLAEAGDMEVDLPNSIRALLCIDLQSLRGSLTYRGRLEKGMNISSFDQLELYMQQTENKDSNATFWRNEAAEFVGCSERKFPTISCDRLVASTGSTPVLTQTLALGVSWESLESLAQESHLSSPLSVIRAAFACILAEYIESDRVILGDWPLSNPRDSDSITPLPILISADDSVNDLLSRIDGFTARAATFPTPSLEELREILHVPSNGTPYNAIFTHQSDPLTCRNLDVESYETLMASFGAPIQLNFQPSEQGVPICTLYARADLMDTPHLELVLRQINTLIVVMSTQQAQSVRDLTQSFPNDLLSIHSPLASDQLQQAPLLSPAHWVDHWASSNPTWSALEIIENISENETLSQTWTYDELSQTSNQLCAWLKAHGWRNQSIAVCLSRSFMAYALVLAIWKSGNCYVPVAEDLPEARQIFLLADSGAMAFFTDKSVAKTIVPPENCLVIDIEDPELLEDTWVIEPATEFDPKPTDDCYLLYTSGSTGTPKGVLVSRGNLSAFTEAQSEYICRDVPDTLKLKGTGSYLAHASRAFDVHICEMVLGWRHGLRLVTGPRTMLLDNLFLVLSRLRISHAGFVPSLLEHAGLSAEQLPDLRYLGVGGEKISETIIERFVGKPLIALVNAYGPTEVTIGMTSHTVTPRSTVRNIGTAVGNITIHVLEPDTTRYVKRGQAGELCVTGDLVANGYHRRPDAGGFTDLNGQQMYRTGDIVRLMANNCVEYLGRRDSQAKIRGQRLELEEVSVAVRRCADFPVNVTSIVTPSPITKRPQLVSFISPSSNRPEDTATQPTFLKDRYQTWVPNILARCRVELPAYMVPSVLLTVSSIPIQISGKADNRRLVALYESIPVSDLLLGSGEAATQLPQTIMEPDTTALTTDEEQVRDILCSQLQVEPSSITRATNIFQLGIDSLASLGVAAKMRKAGYVCAAGDVLSNPTIVRLARLPRTHEAPGQGSRGELFSDQSDEASRKMKELDQVFRMSQKQFPGSCISVVRSCLPLQESIVSNSVGSPVPLYVNHIMCRLGRGITLPALRMAFEDLIHESEILRTCFHVADDRIVQVVLKPRAVSIPWTEIPVSDESTARDLFNSVQIGVASNIVRQIESKPPLHLLAASAGNKEGSGWLMLSIHHSIFDGASMDIFLSRLHQHYTGETAMTPVDLTPLYRYFATNDVRQAEQFWTDYLSDCLPGIITSHGENDGSYEIVEKKLAFPLSKISKYASQNSTTASMVLETAWAITLAKHLDQRDIIYGRVMNGRGIPVGSVESMLIPLVTTIPGRFQLPSGQSKVLDQIKMHTEAIIGSLPYQHTPLRDIQRYANASGSLFNSMFSYLASGPRSPADNMLLEMDSSMSVDYPLALEIKAESDHDTVTLRLRIASDDSSTEQGHALVDAISTLVEDLLSDGDVIIDAGTISQQQRKEQVRWDETQWTESETAIRRAVAETTGIPESQVSKNVSFFALGIDSVISIHLARRLQENGLKVSSSDILRYPSIGALHKSLDNTNVVSNIPLIEETTIDRDLCVDLFDADDSIVETYHCTPLQTAMIGQCLSSGGKEYVHHHSVELTSTIDVEKLINAWQNVVKQVDILRTSFHRPRASREFHAAVHRSAIIQWSHYEDVISLPEAVEQISQRTAYPNIKSFDRPPWQITFLTGNSQRLMVVTMHHCLYDGFSLPMLFTCVEQHYHGHQSHVDLFAPVARQIAVTQELSVQFWTDAVAGYQYPQLQSPPAPAPMAGVQWAETKLESSVATLQHQCGSLDVTLQTVALLAFGRSLALRLGQRDVVFGHVVSGRGFDVDPTASVIGPLFNTVPLRLKLDSASQSTRSVLRDIQMFCIDSQPHHHAPLSLIQKRWRLATNGDNSSLFDAIFTFNKSKDPKEDSFFQPYTFTRKPDVPHHRLNVEFDQTEESLVIRATSRDFLTNDDLHIWIQNLARGIENLVLSENEPVLNFPSGLSDLPLVATGPHQHAEQPVDTLVLDQNVQILRKVFSDVTQISMDTIQEGTSIFAIGVDSILALDISARCREAGLMVSVSDILQGRTIRGIAMLVADKPIQPLSSAKVVKSDDFIVDSDPRSKALDILGLSEDSVEAVMPCLSGQLFYISAWLQSKRQLWEFTFAFNSRIKLDPGQIQDAWLQLQRRHAILRTSFAAVSSNEVLQVVQKASKANGEVQVYNEQPTGDLNALVQDLVYRIARNPSDLFTPPTRLHLIQHPDSDALVLTLHHALYDAWAITILVKELEALYQGENLAPPCEFPSFVTSTLQAANSESAQSYWEGALRMGERTILGPGLANHEGTLHVRSSERIFSRKLGEIQVQCRRLEVSVPSLMLLAVGRSLARTAGIAHPTFGLFQSGRSSEYPRIHDMAGPTVNMLPLVVPDALTSPTPQALVAMQHDLVQRNFHDQADLRTLCEKMKALGNELQFNVIVNIVWGQLNGSAAEQDSDSIFAPLPVDSPVDSKFEEPPVGKTSVDQFDWKGLPGVGAIYLEVSSSERDDALLWKVEYTPDLISNDQAELFLDTLEKEMNTIGEA</sequence>
<dbReference type="PANTHER" id="PTHR45527">
    <property type="entry name" value="NONRIBOSOMAL PEPTIDE SYNTHETASE"/>
    <property type="match status" value="1"/>
</dbReference>
<comment type="pathway">
    <text evidence="1">Siderophore biosynthesis.</text>
</comment>
<dbReference type="EMBL" id="MDYM01000016">
    <property type="protein sequence ID" value="OQD61569.1"/>
    <property type="molecule type" value="Genomic_DNA"/>
</dbReference>
<dbReference type="PANTHER" id="PTHR45527:SF1">
    <property type="entry name" value="FATTY ACID SYNTHASE"/>
    <property type="match status" value="1"/>
</dbReference>
<dbReference type="FunFam" id="3.30.300.30:FF:000033">
    <property type="entry name" value="Nonribosomal siderophore peptide synthase SidC"/>
    <property type="match status" value="1"/>
</dbReference>
<dbReference type="GO" id="GO:0016874">
    <property type="term" value="F:ligase activity"/>
    <property type="evidence" value="ECO:0007669"/>
    <property type="project" value="UniProtKB-KW"/>
</dbReference>
<dbReference type="InterPro" id="IPR042099">
    <property type="entry name" value="ANL_N_sf"/>
</dbReference>
<dbReference type="STRING" id="60169.A0A1V6NA99"/>
<dbReference type="InterPro" id="IPR045851">
    <property type="entry name" value="AMP-bd_C_sf"/>
</dbReference>
<dbReference type="SUPFAM" id="SSF56801">
    <property type="entry name" value="Acetyl-CoA synthetase-like"/>
    <property type="match status" value="1"/>
</dbReference>
<gene>
    <name evidence="8" type="ORF">PENPOL_c016G06815</name>
</gene>
<dbReference type="OrthoDB" id="416786at2759"/>
<dbReference type="Gene3D" id="3.30.559.10">
    <property type="entry name" value="Chloramphenicol acetyltransferase-like domain"/>
    <property type="match status" value="3"/>
</dbReference>
<evidence type="ECO:0000256" key="5">
    <source>
        <dbReference type="ARBA" id="ARBA00029454"/>
    </source>
</evidence>
<dbReference type="GO" id="GO:0031177">
    <property type="term" value="F:phosphopantetheine binding"/>
    <property type="evidence" value="ECO:0007669"/>
    <property type="project" value="InterPro"/>
</dbReference>
<dbReference type="Pfam" id="PF00501">
    <property type="entry name" value="AMP-binding"/>
    <property type="match status" value="1"/>
</dbReference>
<dbReference type="PROSITE" id="PS50075">
    <property type="entry name" value="CARRIER"/>
    <property type="match status" value="3"/>
</dbReference>
<keyword evidence="4" id="KW-0436">Ligase</keyword>
<dbReference type="SUPFAM" id="SSF52777">
    <property type="entry name" value="CoA-dependent acyltransferases"/>
    <property type="match status" value="7"/>
</dbReference>
<dbReference type="Gene3D" id="3.30.300.30">
    <property type="match status" value="1"/>
</dbReference>
<dbReference type="InterPro" id="IPR009081">
    <property type="entry name" value="PP-bd_ACP"/>
</dbReference>
<dbReference type="Pfam" id="PF00550">
    <property type="entry name" value="PP-binding"/>
    <property type="match status" value="3"/>
</dbReference>
<dbReference type="InterPro" id="IPR020845">
    <property type="entry name" value="AMP-binding_CS"/>
</dbReference>
<dbReference type="InterPro" id="IPR001242">
    <property type="entry name" value="Condensation_dom"/>
</dbReference>
<dbReference type="Pfam" id="PF00668">
    <property type="entry name" value="Condensation"/>
    <property type="match status" value="3"/>
</dbReference>
<evidence type="ECO:0000313" key="8">
    <source>
        <dbReference type="EMBL" id="OQD61569.1"/>
    </source>
</evidence>
<dbReference type="SMART" id="SM00823">
    <property type="entry name" value="PKS_PP"/>
    <property type="match status" value="3"/>
</dbReference>
<proteinExistence type="inferred from homology"/>
<dbReference type="InterPro" id="IPR000873">
    <property type="entry name" value="AMP-dep_synth/lig_dom"/>
</dbReference>
<protein>
    <recommendedName>
        <fullName evidence="7">Carrier domain-containing protein</fullName>
    </recommendedName>
</protein>
<dbReference type="SUPFAM" id="SSF47336">
    <property type="entry name" value="ACP-like"/>
    <property type="match status" value="3"/>
</dbReference>
<organism evidence="8 9">
    <name type="scientific">Penicillium polonicum</name>
    <dbReference type="NCBI Taxonomy" id="60169"/>
    <lineage>
        <taxon>Eukaryota</taxon>
        <taxon>Fungi</taxon>
        <taxon>Dikarya</taxon>
        <taxon>Ascomycota</taxon>
        <taxon>Pezizomycotina</taxon>
        <taxon>Eurotiomycetes</taxon>
        <taxon>Eurotiomycetidae</taxon>
        <taxon>Eurotiales</taxon>
        <taxon>Aspergillaceae</taxon>
        <taxon>Penicillium</taxon>
    </lineage>
</organism>
<evidence type="ECO:0000256" key="3">
    <source>
        <dbReference type="ARBA" id="ARBA00022553"/>
    </source>
</evidence>
<keyword evidence="3" id="KW-0597">Phosphoprotein</keyword>
<dbReference type="Proteomes" id="UP000191408">
    <property type="component" value="Unassembled WGS sequence"/>
</dbReference>
<feature type="domain" description="Carrier" evidence="7">
    <location>
        <begin position="1003"/>
        <end position="1076"/>
    </location>
</feature>
<evidence type="ECO:0000256" key="4">
    <source>
        <dbReference type="ARBA" id="ARBA00022598"/>
    </source>
</evidence>
<name>A0A1V6NA99_PENPO</name>
<keyword evidence="2" id="KW-0596">Phosphopantetheine</keyword>
<dbReference type="GO" id="GO:0043041">
    <property type="term" value="P:amino acid activation for nonribosomal peptide biosynthetic process"/>
    <property type="evidence" value="ECO:0007669"/>
    <property type="project" value="TreeGrafter"/>
</dbReference>
<dbReference type="Gene3D" id="1.10.1200.10">
    <property type="entry name" value="ACP-like"/>
    <property type="match status" value="3"/>
</dbReference>
<dbReference type="Gene3D" id="3.40.50.12780">
    <property type="entry name" value="N-terminal domain of ligase-like"/>
    <property type="match status" value="1"/>
</dbReference>
<comment type="similarity">
    <text evidence="5">Belongs to the NRP synthetase family.</text>
</comment>
<accession>A0A1V6NA99</accession>
<reference evidence="9" key="1">
    <citation type="journal article" date="2017" name="Nat. Microbiol.">
        <title>Global analysis of biosynthetic gene clusters reveals vast potential of secondary metabolite production in Penicillium species.</title>
        <authorList>
            <person name="Nielsen J.C."/>
            <person name="Grijseels S."/>
            <person name="Prigent S."/>
            <person name="Ji B."/>
            <person name="Dainat J."/>
            <person name="Nielsen K.F."/>
            <person name="Frisvad J.C."/>
            <person name="Workman M."/>
            <person name="Nielsen J."/>
        </authorList>
    </citation>
    <scope>NUCLEOTIDE SEQUENCE [LARGE SCALE GENOMIC DNA]</scope>
    <source>
        <strain evidence="9">IBT 4502</strain>
    </source>
</reference>
<dbReference type="GO" id="GO:0044550">
    <property type="term" value="P:secondary metabolite biosynthetic process"/>
    <property type="evidence" value="ECO:0007669"/>
    <property type="project" value="TreeGrafter"/>
</dbReference>
<evidence type="ECO:0000256" key="6">
    <source>
        <dbReference type="SAM" id="MobiDB-lite"/>
    </source>
</evidence>
<dbReference type="PROSITE" id="PS00012">
    <property type="entry name" value="PHOSPHOPANTETHEINE"/>
    <property type="match status" value="2"/>
</dbReference>